<dbReference type="EMBL" id="ML208359">
    <property type="protein sequence ID" value="TFK68128.1"/>
    <property type="molecule type" value="Genomic_DNA"/>
</dbReference>
<proteinExistence type="predicted"/>
<sequence>MSTTTEEVITSSLAACMKFAKGPSPNDAYEARVWEMAGAHSFLLNALLHLYKTAGSIPSEKHCDFAEYALMWYAAVHHHHEWEESSYYPLFGPKFDTETIITEHQIFHDGVERLKDYLVSCIPAGTAWGFGQVSEHTNQVAFDAATFRALISDFAEPLGAHLQQELDYLEPAKLRASGLTEADVKHIGVMTATHMRSLPPTIFLVYVVLHVPKESGFPPAPGLLRNFVAPYVFWIPYRRLWQFAPQW</sequence>
<accession>A0ACD3AQX5</accession>
<name>A0ACD3AQX5_9AGAR</name>
<protein>
    <submittedName>
        <fullName evidence="1">Uncharacterized protein</fullName>
    </submittedName>
</protein>
<gene>
    <name evidence="1" type="ORF">BDN72DRAFT_842247</name>
</gene>
<dbReference type="Proteomes" id="UP000308600">
    <property type="component" value="Unassembled WGS sequence"/>
</dbReference>
<evidence type="ECO:0000313" key="2">
    <source>
        <dbReference type="Proteomes" id="UP000308600"/>
    </source>
</evidence>
<organism evidence="1 2">
    <name type="scientific">Pluteus cervinus</name>
    <dbReference type="NCBI Taxonomy" id="181527"/>
    <lineage>
        <taxon>Eukaryota</taxon>
        <taxon>Fungi</taxon>
        <taxon>Dikarya</taxon>
        <taxon>Basidiomycota</taxon>
        <taxon>Agaricomycotina</taxon>
        <taxon>Agaricomycetes</taxon>
        <taxon>Agaricomycetidae</taxon>
        <taxon>Agaricales</taxon>
        <taxon>Pluteineae</taxon>
        <taxon>Pluteaceae</taxon>
        <taxon>Pluteus</taxon>
    </lineage>
</organism>
<keyword evidence="2" id="KW-1185">Reference proteome</keyword>
<reference evidence="1 2" key="1">
    <citation type="journal article" date="2019" name="Nat. Ecol. Evol.">
        <title>Megaphylogeny resolves global patterns of mushroom evolution.</title>
        <authorList>
            <person name="Varga T."/>
            <person name="Krizsan K."/>
            <person name="Foldi C."/>
            <person name="Dima B."/>
            <person name="Sanchez-Garcia M."/>
            <person name="Sanchez-Ramirez S."/>
            <person name="Szollosi G.J."/>
            <person name="Szarkandi J.G."/>
            <person name="Papp V."/>
            <person name="Albert L."/>
            <person name="Andreopoulos W."/>
            <person name="Angelini C."/>
            <person name="Antonin V."/>
            <person name="Barry K.W."/>
            <person name="Bougher N.L."/>
            <person name="Buchanan P."/>
            <person name="Buyck B."/>
            <person name="Bense V."/>
            <person name="Catcheside P."/>
            <person name="Chovatia M."/>
            <person name="Cooper J."/>
            <person name="Damon W."/>
            <person name="Desjardin D."/>
            <person name="Finy P."/>
            <person name="Geml J."/>
            <person name="Haridas S."/>
            <person name="Hughes K."/>
            <person name="Justo A."/>
            <person name="Karasinski D."/>
            <person name="Kautmanova I."/>
            <person name="Kiss B."/>
            <person name="Kocsube S."/>
            <person name="Kotiranta H."/>
            <person name="LaButti K.M."/>
            <person name="Lechner B.E."/>
            <person name="Liimatainen K."/>
            <person name="Lipzen A."/>
            <person name="Lukacs Z."/>
            <person name="Mihaltcheva S."/>
            <person name="Morgado L.N."/>
            <person name="Niskanen T."/>
            <person name="Noordeloos M.E."/>
            <person name="Ohm R.A."/>
            <person name="Ortiz-Santana B."/>
            <person name="Ovrebo C."/>
            <person name="Racz N."/>
            <person name="Riley R."/>
            <person name="Savchenko A."/>
            <person name="Shiryaev A."/>
            <person name="Soop K."/>
            <person name="Spirin V."/>
            <person name="Szebenyi C."/>
            <person name="Tomsovsky M."/>
            <person name="Tulloss R.E."/>
            <person name="Uehling J."/>
            <person name="Grigoriev I.V."/>
            <person name="Vagvolgyi C."/>
            <person name="Papp T."/>
            <person name="Martin F.M."/>
            <person name="Miettinen O."/>
            <person name="Hibbett D.S."/>
            <person name="Nagy L.G."/>
        </authorList>
    </citation>
    <scope>NUCLEOTIDE SEQUENCE [LARGE SCALE GENOMIC DNA]</scope>
    <source>
        <strain evidence="1 2">NL-1719</strain>
    </source>
</reference>
<evidence type="ECO:0000313" key="1">
    <source>
        <dbReference type="EMBL" id="TFK68128.1"/>
    </source>
</evidence>